<proteinExistence type="predicted"/>
<reference evidence="2" key="1">
    <citation type="submission" date="2023-02" db="EMBL/GenBank/DDBJ databases">
        <title>Georgenia sp.10Sc9-8, isolated from a soil sample collected from the Taklamakan desert.</title>
        <authorList>
            <person name="Liu S."/>
        </authorList>
    </citation>
    <scope>NUCLEOTIDE SEQUENCE</scope>
    <source>
        <strain evidence="2">10Sc9-8</strain>
    </source>
</reference>
<organism evidence="2 3">
    <name type="scientific">Georgenia halotolerans</name>
    <dbReference type="NCBI Taxonomy" id="3028317"/>
    <lineage>
        <taxon>Bacteria</taxon>
        <taxon>Bacillati</taxon>
        <taxon>Actinomycetota</taxon>
        <taxon>Actinomycetes</taxon>
        <taxon>Micrococcales</taxon>
        <taxon>Bogoriellaceae</taxon>
        <taxon>Georgenia</taxon>
    </lineage>
</organism>
<protein>
    <submittedName>
        <fullName evidence="2">Uncharacterized protein</fullName>
    </submittedName>
</protein>
<gene>
    <name evidence="2" type="ORF">PU560_01505</name>
</gene>
<dbReference type="Proteomes" id="UP001165561">
    <property type="component" value="Unassembled WGS sequence"/>
</dbReference>
<feature type="non-terminal residue" evidence="2">
    <location>
        <position position="101"/>
    </location>
</feature>
<comment type="caution">
    <text evidence="2">The sequence shown here is derived from an EMBL/GenBank/DDBJ whole genome shotgun (WGS) entry which is preliminary data.</text>
</comment>
<evidence type="ECO:0000256" key="1">
    <source>
        <dbReference type="SAM" id="MobiDB-lite"/>
    </source>
</evidence>
<sequence>MAALPWEPATSPESVFNARPSDRQRNTPNIGHVGFGIDTIRVWCHVQDDAFMQPVQRMKQLVDDEGEFSDLIRTTSTARVDDRVDLTIMRKDGRPACVAEF</sequence>
<dbReference type="EMBL" id="JARACI010000294">
    <property type="protein sequence ID" value="MDD9205140.1"/>
    <property type="molecule type" value="Genomic_DNA"/>
</dbReference>
<accession>A0ABT5TSV6</accession>
<keyword evidence="3" id="KW-1185">Reference proteome</keyword>
<feature type="region of interest" description="Disordered" evidence="1">
    <location>
        <begin position="1"/>
        <end position="30"/>
    </location>
</feature>
<evidence type="ECO:0000313" key="2">
    <source>
        <dbReference type="EMBL" id="MDD9205140.1"/>
    </source>
</evidence>
<name>A0ABT5TSV6_9MICO</name>
<evidence type="ECO:0000313" key="3">
    <source>
        <dbReference type="Proteomes" id="UP001165561"/>
    </source>
</evidence>